<feature type="region of interest" description="Disordered" evidence="1">
    <location>
        <begin position="67"/>
        <end position="99"/>
    </location>
</feature>
<sequence>MGSKICQTEYGRHIRNNGMAMTSSLKEKERGLQEKIREGTSGQGFKLDLGKSVKNQKMVPIRKMNWKRKQMEAEGRKQRKKRWNHSEKGKRIQQKKSDRYPVNPQDNIEMFKAWYLLIGKTGMAPICDGNTLFDEPLFLNPKIVDAQGRTFYFPEFIKAGLVKVRHLLYEVLPGFLRINAVVEMCQDVDCSRAYYALYDKRNPGKKIKVGDTDLHFEKIGSGSHHVLLLPGALGSTQTDFKPQLDGLSHKKFSLIAWDPPGYGHSRPLQRKFSTNFFYQDAELAVALMEKLEIPKFSLLGWSDGATTGLIIAGRYPDKVHKLGIWGGGSYVTKEDVDKIEGIRDVSRWSVKMREPMIALYGEDYFQQLWNKYCDAFQLLWKHTNGNICCEELSKIECPTLIIFGEKDYLFSSEHMEFLLRNIKNAKLHRMIDGKHNLHLRFAKEFNTLVEEFLSNP</sequence>
<dbReference type="SUPFAM" id="SSF53474">
    <property type="entry name" value="alpha/beta-Hydrolases"/>
    <property type="match status" value="1"/>
</dbReference>
<gene>
    <name evidence="4" type="primary">LOC106464140</name>
</gene>
<evidence type="ECO:0000313" key="3">
    <source>
        <dbReference type="Proteomes" id="UP000694941"/>
    </source>
</evidence>
<evidence type="ECO:0000259" key="2">
    <source>
        <dbReference type="Pfam" id="PF00561"/>
    </source>
</evidence>
<dbReference type="PANTHER" id="PTHR46331:SF2">
    <property type="entry name" value="VALACYCLOVIR HYDROLASE"/>
    <property type="match status" value="1"/>
</dbReference>
<accession>A0ABM1BDC4</accession>
<keyword evidence="3" id="KW-1185">Reference proteome</keyword>
<feature type="compositionally biased region" description="Basic and acidic residues" evidence="1">
    <location>
        <begin position="84"/>
        <end position="99"/>
    </location>
</feature>
<dbReference type="InterPro" id="IPR000073">
    <property type="entry name" value="AB_hydrolase_1"/>
</dbReference>
<dbReference type="PANTHER" id="PTHR46331">
    <property type="entry name" value="VALACYCLOVIR HYDROLASE"/>
    <property type="match status" value="1"/>
</dbReference>
<proteinExistence type="predicted"/>
<dbReference type="RefSeq" id="XP_013779703.2">
    <property type="nucleotide sequence ID" value="XM_013924249.2"/>
</dbReference>
<organism evidence="3 4">
    <name type="scientific">Limulus polyphemus</name>
    <name type="common">Atlantic horseshoe crab</name>
    <dbReference type="NCBI Taxonomy" id="6850"/>
    <lineage>
        <taxon>Eukaryota</taxon>
        <taxon>Metazoa</taxon>
        <taxon>Ecdysozoa</taxon>
        <taxon>Arthropoda</taxon>
        <taxon>Chelicerata</taxon>
        <taxon>Merostomata</taxon>
        <taxon>Xiphosura</taxon>
        <taxon>Limulidae</taxon>
        <taxon>Limulus</taxon>
    </lineage>
</organism>
<dbReference type="InterPro" id="IPR029058">
    <property type="entry name" value="AB_hydrolase_fold"/>
</dbReference>
<dbReference type="GeneID" id="106464140"/>
<evidence type="ECO:0000313" key="4">
    <source>
        <dbReference type="RefSeq" id="XP_013779703.2"/>
    </source>
</evidence>
<dbReference type="Pfam" id="PF00561">
    <property type="entry name" value="Abhydrolase_1"/>
    <property type="match status" value="1"/>
</dbReference>
<name>A0ABM1BDC4_LIMPO</name>
<dbReference type="Proteomes" id="UP000694941">
    <property type="component" value="Unplaced"/>
</dbReference>
<feature type="domain" description="AB hydrolase-1" evidence="2">
    <location>
        <begin position="225"/>
        <end position="322"/>
    </location>
</feature>
<dbReference type="Gene3D" id="3.40.50.1820">
    <property type="entry name" value="alpha/beta hydrolase"/>
    <property type="match status" value="1"/>
</dbReference>
<reference evidence="4" key="1">
    <citation type="submission" date="2025-08" db="UniProtKB">
        <authorList>
            <consortium name="RefSeq"/>
        </authorList>
    </citation>
    <scope>IDENTIFICATION</scope>
    <source>
        <tissue evidence="4">Muscle</tissue>
    </source>
</reference>
<evidence type="ECO:0000256" key="1">
    <source>
        <dbReference type="SAM" id="MobiDB-lite"/>
    </source>
</evidence>
<protein>
    <submittedName>
        <fullName evidence="4">Valacyclovir hydrolase-like</fullName>
    </submittedName>
</protein>